<dbReference type="EMBL" id="LAZR01041751">
    <property type="protein sequence ID" value="KKL11201.1"/>
    <property type="molecule type" value="Genomic_DNA"/>
</dbReference>
<sequence length="89" mass="9222">MYVNGYDIPDINYGTGSGREYHICGTAGAVVEVVKGSKQLAIARAEAKPLGVVPEPKPTPAVEPAKPLAAAKPLKEAATPQKATHKGTK</sequence>
<evidence type="ECO:0000256" key="1">
    <source>
        <dbReference type="SAM" id="MobiDB-lite"/>
    </source>
</evidence>
<feature type="compositionally biased region" description="Low complexity" evidence="1">
    <location>
        <begin position="62"/>
        <end position="78"/>
    </location>
</feature>
<protein>
    <submittedName>
        <fullName evidence="2">Uncharacterized protein</fullName>
    </submittedName>
</protein>
<gene>
    <name evidence="2" type="ORF">LCGC14_2548180</name>
</gene>
<feature type="region of interest" description="Disordered" evidence="1">
    <location>
        <begin position="51"/>
        <end position="89"/>
    </location>
</feature>
<accession>A0A0F9D034</accession>
<comment type="caution">
    <text evidence="2">The sequence shown here is derived from an EMBL/GenBank/DDBJ whole genome shotgun (WGS) entry which is preliminary data.</text>
</comment>
<name>A0A0F9D034_9ZZZZ</name>
<proteinExistence type="predicted"/>
<evidence type="ECO:0000313" key="2">
    <source>
        <dbReference type="EMBL" id="KKL11201.1"/>
    </source>
</evidence>
<organism evidence="2">
    <name type="scientific">marine sediment metagenome</name>
    <dbReference type="NCBI Taxonomy" id="412755"/>
    <lineage>
        <taxon>unclassified sequences</taxon>
        <taxon>metagenomes</taxon>
        <taxon>ecological metagenomes</taxon>
    </lineage>
</organism>
<dbReference type="AlphaFoldDB" id="A0A0F9D034"/>
<reference evidence="2" key="1">
    <citation type="journal article" date="2015" name="Nature">
        <title>Complex archaea that bridge the gap between prokaryotes and eukaryotes.</title>
        <authorList>
            <person name="Spang A."/>
            <person name="Saw J.H."/>
            <person name="Jorgensen S.L."/>
            <person name="Zaremba-Niedzwiedzka K."/>
            <person name="Martijn J."/>
            <person name="Lind A.E."/>
            <person name="van Eijk R."/>
            <person name="Schleper C."/>
            <person name="Guy L."/>
            <person name="Ettema T.J."/>
        </authorList>
    </citation>
    <scope>NUCLEOTIDE SEQUENCE</scope>
</reference>